<accession>A0ABD1XIC1</accession>
<dbReference type="Proteomes" id="UP001605036">
    <property type="component" value="Unassembled WGS sequence"/>
</dbReference>
<protein>
    <submittedName>
        <fullName evidence="1">Uncharacterized protein</fullName>
    </submittedName>
</protein>
<evidence type="ECO:0000313" key="2">
    <source>
        <dbReference type="Proteomes" id="UP001605036"/>
    </source>
</evidence>
<comment type="caution">
    <text evidence="1">The sequence shown here is derived from an EMBL/GenBank/DDBJ whole genome shotgun (WGS) entry which is preliminary data.</text>
</comment>
<dbReference type="EMBL" id="JBHFFA010000008">
    <property type="protein sequence ID" value="KAL2607666.1"/>
    <property type="molecule type" value="Genomic_DNA"/>
</dbReference>
<gene>
    <name evidence="1" type="ORF">R1flu_026239</name>
</gene>
<organism evidence="1 2">
    <name type="scientific">Riccia fluitans</name>
    <dbReference type="NCBI Taxonomy" id="41844"/>
    <lineage>
        <taxon>Eukaryota</taxon>
        <taxon>Viridiplantae</taxon>
        <taxon>Streptophyta</taxon>
        <taxon>Embryophyta</taxon>
        <taxon>Marchantiophyta</taxon>
        <taxon>Marchantiopsida</taxon>
        <taxon>Marchantiidae</taxon>
        <taxon>Marchantiales</taxon>
        <taxon>Ricciaceae</taxon>
        <taxon>Riccia</taxon>
    </lineage>
</organism>
<reference evidence="1 2" key="1">
    <citation type="submission" date="2024-09" db="EMBL/GenBank/DDBJ databases">
        <title>Chromosome-scale assembly of Riccia fluitans.</title>
        <authorList>
            <person name="Paukszto L."/>
            <person name="Sawicki J."/>
            <person name="Karawczyk K."/>
            <person name="Piernik-Szablinska J."/>
            <person name="Szczecinska M."/>
            <person name="Mazdziarz M."/>
        </authorList>
    </citation>
    <scope>NUCLEOTIDE SEQUENCE [LARGE SCALE GENOMIC DNA]</scope>
    <source>
        <strain evidence="1">Rf_01</strain>
        <tissue evidence="1">Aerial parts of the thallus</tissue>
    </source>
</reference>
<evidence type="ECO:0000313" key="1">
    <source>
        <dbReference type="EMBL" id="KAL2607666.1"/>
    </source>
</evidence>
<proteinExistence type="predicted"/>
<name>A0ABD1XIC1_9MARC</name>
<keyword evidence="2" id="KW-1185">Reference proteome</keyword>
<sequence>MESLRLLVGRSSSLRDLESSISPCYRTDIVKRGISGSRKYVHPRRDCSSLLSGLDDGQSQLGREVGIKEVIRSDGCLPASSVGVTFWKHRRTCVSGSGLQADEDAAILQLRNCCASNFVYSWARYGD</sequence>
<dbReference type="AlphaFoldDB" id="A0ABD1XIC1"/>